<feature type="non-terminal residue" evidence="4">
    <location>
        <position position="1"/>
    </location>
</feature>
<evidence type="ECO:0000313" key="4">
    <source>
        <dbReference type="EMBL" id="GAH68229.1"/>
    </source>
</evidence>
<keyword evidence="1" id="KW-0378">Hydrolase</keyword>
<dbReference type="SUPFAM" id="SSF52266">
    <property type="entry name" value="SGNH hydrolase"/>
    <property type="match status" value="1"/>
</dbReference>
<dbReference type="Gene3D" id="3.40.50.1110">
    <property type="entry name" value="SGNH hydrolase"/>
    <property type="match status" value="1"/>
</dbReference>
<dbReference type="InterPro" id="IPR039329">
    <property type="entry name" value="SIAE"/>
</dbReference>
<name>X1IQ35_9ZZZZ</name>
<dbReference type="AlphaFoldDB" id="X1IQ35"/>
<sequence length="259" mass="28812">TVKLFSAVGYVFGRRIHLATKIPIGLIDTSWGGTTVEAWISRDTLKRIPEAAALLKSWDDRIAAYDPKQSLQDQIKRWEARAKKFKEQGKTVPPKPTEPKPSPAVNRNNPGASYNAIIAPFAGFAVKGALFYQGINNAVGGARPALYTKTFTALIPEWRRAFGDEALPFGICQMVAWGFPPKIEDTEKAMVSAAPYIREAQLKAHLAYPETGFVAAYDLGHIQMHSPFKVPLGERIARWALATAYEMKVDYRTPIYRSM</sequence>
<dbReference type="InterPro" id="IPR005181">
    <property type="entry name" value="SASA"/>
</dbReference>
<dbReference type="EMBL" id="BARU01033507">
    <property type="protein sequence ID" value="GAH68229.1"/>
    <property type="molecule type" value="Genomic_DNA"/>
</dbReference>
<feature type="domain" description="Sialate O-acetylesterase" evidence="3">
    <location>
        <begin position="125"/>
        <end position="238"/>
    </location>
</feature>
<proteinExistence type="predicted"/>
<comment type="caution">
    <text evidence="4">The sequence shown here is derived from an EMBL/GenBank/DDBJ whole genome shotgun (WGS) entry which is preliminary data.</text>
</comment>
<reference evidence="4" key="1">
    <citation type="journal article" date="2014" name="Front. Microbiol.">
        <title>High frequency of phylogenetically diverse reductive dehalogenase-homologous genes in deep subseafloor sedimentary metagenomes.</title>
        <authorList>
            <person name="Kawai M."/>
            <person name="Futagami T."/>
            <person name="Toyoda A."/>
            <person name="Takaki Y."/>
            <person name="Nishi S."/>
            <person name="Hori S."/>
            <person name="Arai W."/>
            <person name="Tsubouchi T."/>
            <person name="Morono Y."/>
            <person name="Uchiyama I."/>
            <person name="Ito T."/>
            <person name="Fujiyama A."/>
            <person name="Inagaki F."/>
            <person name="Takami H."/>
        </authorList>
    </citation>
    <scope>NUCLEOTIDE SEQUENCE</scope>
    <source>
        <strain evidence="4">Expedition CK06-06</strain>
    </source>
</reference>
<protein>
    <recommendedName>
        <fullName evidence="3">Sialate O-acetylesterase domain-containing protein</fullName>
    </recommendedName>
</protein>
<feature type="compositionally biased region" description="Pro residues" evidence="2">
    <location>
        <begin position="93"/>
        <end position="102"/>
    </location>
</feature>
<evidence type="ECO:0000256" key="2">
    <source>
        <dbReference type="SAM" id="MobiDB-lite"/>
    </source>
</evidence>
<dbReference type="GO" id="GO:0005975">
    <property type="term" value="P:carbohydrate metabolic process"/>
    <property type="evidence" value="ECO:0007669"/>
    <property type="project" value="TreeGrafter"/>
</dbReference>
<evidence type="ECO:0000259" key="3">
    <source>
        <dbReference type="Pfam" id="PF03629"/>
    </source>
</evidence>
<gene>
    <name evidence="4" type="ORF">S03H2_52715</name>
</gene>
<dbReference type="Pfam" id="PF03629">
    <property type="entry name" value="SASA"/>
    <property type="match status" value="1"/>
</dbReference>
<organism evidence="4">
    <name type="scientific">marine sediment metagenome</name>
    <dbReference type="NCBI Taxonomy" id="412755"/>
    <lineage>
        <taxon>unclassified sequences</taxon>
        <taxon>metagenomes</taxon>
        <taxon>ecological metagenomes</taxon>
    </lineage>
</organism>
<dbReference type="PANTHER" id="PTHR22901">
    <property type="entry name" value="SIALATE O-ACETYLESTERASE"/>
    <property type="match status" value="1"/>
</dbReference>
<feature type="region of interest" description="Disordered" evidence="2">
    <location>
        <begin position="85"/>
        <end position="108"/>
    </location>
</feature>
<dbReference type="GO" id="GO:0001681">
    <property type="term" value="F:sialate O-acetylesterase activity"/>
    <property type="evidence" value="ECO:0007669"/>
    <property type="project" value="InterPro"/>
</dbReference>
<dbReference type="PANTHER" id="PTHR22901:SF0">
    <property type="entry name" value="SIALATE O-ACETYLESTERASE"/>
    <property type="match status" value="1"/>
</dbReference>
<evidence type="ECO:0000256" key="1">
    <source>
        <dbReference type="ARBA" id="ARBA00022801"/>
    </source>
</evidence>
<feature type="non-terminal residue" evidence="4">
    <location>
        <position position="259"/>
    </location>
</feature>
<dbReference type="InterPro" id="IPR036514">
    <property type="entry name" value="SGNH_hydro_sf"/>
</dbReference>
<accession>X1IQ35</accession>